<dbReference type="EMBL" id="JADIMQ010000020">
    <property type="protein sequence ID" value="MBO8447920.1"/>
    <property type="molecule type" value="Genomic_DNA"/>
</dbReference>
<comment type="pathway">
    <text evidence="2 11">Cofactor biosynthesis; NAD(+) biosynthesis; deamido-NAD(+) from nicotinate D-ribonucleotide: step 1/1.</text>
</comment>
<name>A0A9D9EJW0_9BACT</name>
<keyword evidence="4 11" id="KW-0662">Pyridine nucleotide biosynthesis</keyword>
<protein>
    <recommendedName>
        <fullName evidence="11">Probable nicotinate-nucleotide adenylyltransferase</fullName>
        <ecNumber evidence="11">2.7.7.18</ecNumber>
    </recommendedName>
    <alternativeName>
        <fullName evidence="11">Deamido-NAD(+) diphosphorylase</fullName>
    </alternativeName>
    <alternativeName>
        <fullName evidence="11">Deamido-NAD(+) pyrophosphorylase</fullName>
    </alternativeName>
    <alternativeName>
        <fullName evidence="11">Nicotinate mononucleotide adenylyltransferase</fullName>
        <shortName evidence="11">NaMN adenylyltransferase</shortName>
    </alternativeName>
</protein>
<evidence type="ECO:0000256" key="8">
    <source>
        <dbReference type="ARBA" id="ARBA00022840"/>
    </source>
</evidence>
<reference evidence="13" key="1">
    <citation type="submission" date="2020-10" db="EMBL/GenBank/DDBJ databases">
        <authorList>
            <person name="Gilroy R."/>
        </authorList>
    </citation>
    <scope>NUCLEOTIDE SEQUENCE</scope>
    <source>
        <strain evidence="13">20514</strain>
    </source>
</reference>
<evidence type="ECO:0000256" key="7">
    <source>
        <dbReference type="ARBA" id="ARBA00022741"/>
    </source>
</evidence>
<keyword evidence="5 11" id="KW-0808">Transferase</keyword>
<evidence type="ECO:0000256" key="2">
    <source>
        <dbReference type="ARBA" id="ARBA00005019"/>
    </source>
</evidence>
<accession>A0A9D9EJW0</accession>
<keyword evidence="7 11" id="KW-0547">Nucleotide-binding</keyword>
<dbReference type="PANTHER" id="PTHR39321">
    <property type="entry name" value="NICOTINATE-NUCLEOTIDE ADENYLYLTRANSFERASE-RELATED"/>
    <property type="match status" value="1"/>
</dbReference>
<reference evidence="13" key="2">
    <citation type="journal article" date="2021" name="PeerJ">
        <title>Extensive microbial diversity within the chicken gut microbiome revealed by metagenomics and culture.</title>
        <authorList>
            <person name="Gilroy R."/>
            <person name="Ravi A."/>
            <person name="Getino M."/>
            <person name="Pursley I."/>
            <person name="Horton D.L."/>
            <person name="Alikhan N.F."/>
            <person name="Baker D."/>
            <person name="Gharbi K."/>
            <person name="Hall N."/>
            <person name="Watson M."/>
            <person name="Adriaenssens E.M."/>
            <person name="Foster-Nyarko E."/>
            <person name="Jarju S."/>
            <person name="Secka A."/>
            <person name="Antonio M."/>
            <person name="Oren A."/>
            <person name="Chaudhuri R.R."/>
            <person name="La Ragione R."/>
            <person name="Hildebrand F."/>
            <person name="Pallen M.J."/>
        </authorList>
    </citation>
    <scope>NUCLEOTIDE SEQUENCE</scope>
    <source>
        <strain evidence="13">20514</strain>
    </source>
</reference>
<evidence type="ECO:0000256" key="11">
    <source>
        <dbReference type="HAMAP-Rule" id="MF_00244"/>
    </source>
</evidence>
<dbReference type="InterPro" id="IPR005248">
    <property type="entry name" value="NadD/NMNAT"/>
</dbReference>
<comment type="catalytic activity">
    <reaction evidence="10 11">
        <text>nicotinate beta-D-ribonucleotide + ATP + H(+) = deamido-NAD(+) + diphosphate</text>
        <dbReference type="Rhea" id="RHEA:22860"/>
        <dbReference type="ChEBI" id="CHEBI:15378"/>
        <dbReference type="ChEBI" id="CHEBI:30616"/>
        <dbReference type="ChEBI" id="CHEBI:33019"/>
        <dbReference type="ChEBI" id="CHEBI:57502"/>
        <dbReference type="ChEBI" id="CHEBI:58437"/>
        <dbReference type="EC" id="2.7.7.18"/>
    </reaction>
</comment>
<evidence type="ECO:0000313" key="13">
    <source>
        <dbReference type="EMBL" id="MBO8447920.1"/>
    </source>
</evidence>
<comment type="caution">
    <text evidence="13">The sequence shown here is derived from an EMBL/GenBank/DDBJ whole genome shotgun (WGS) entry which is preliminary data.</text>
</comment>
<feature type="domain" description="Cytidyltransferase-like" evidence="12">
    <location>
        <begin position="5"/>
        <end position="175"/>
    </location>
</feature>
<comment type="similarity">
    <text evidence="3 11">Belongs to the NadD family.</text>
</comment>
<keyword evidence="6 11" id="KW-0548">Nucleotidyltransferase</keyword>
<dbReference type="Pfam" id="PF01467">
    <property type="entry name" value="CTP_transf_like"/>
    <property type="match status" value="1"/>
</dbReference>
<dbReference type="GO" id="GO:0005524">
    <property type="term" value="F:ATP binding"/>
    <property type="evidence" value="ECO:0007669"/>
    <property type="project" value="UniProtKB-KW"/>
</dbReference>
<evidence type="ECO:0000313" key="14">
    <source>
        <dbReference type="Proteomes" id="UP000810252"/>
    </source>
</evidence>
<dbReference type="InterPro" id="IPR004821">
    <property type="entry name" value="Cyt_trans-like"/>
</dbReference>
<dbReference type="AlphaFoldDB" id="A0A9D9EJW0"/>
<gene>
    <name evidence="11 13" type="primary">nadD</name>
    <name evidence="13" type="ORF">IAC29_01445</name>
</gene>
<keyword evidence="8 11" id="KW-0067">ATP-binding</keyword>
<dbReference type="NCBIfam" id="TIGR00482">
    <property type="entry name" value="nicotinate (nicotinamide) nucleotide adenylyltransferase"/>
    <property type="match status" value="1"/>
</dbReference>
<evidence type="ECO:0000256" key="4">
    <source>
        <dbReference type="ARBA" id="ARBA00022642"/>
    </source>
</evidence>
<organism evidence="13 14">
    <name type="scientific">Candidatus Cryptobacteroides merdigallinarum</name>
    <dbReference type="NCBI Taxonomy" id="2840770"/>
    <lineage>
        <taxon>Bacteria</taxon>
        <taxon>Pseudomonadati</taxon>
        <taxon>Bacteroidota</taxon>
        <taxon>Bacteroidia</taxon>
        <taxon>Bacteroidales</taxon>
        <taxon>Candidatus Cryptobacteroides</taxon>
    </lineage>
</organism>
<sequence length="188" mass="20849">MKVAVYSGTFNPLHIGHMAIILYLTRNMDFDMVYLVVSPKNPLKDTISADSARARYEAACRAVSKYSLKVKVDDIELGMPSPQYTIRTLDALKAREPGNSFSLVVGADNLANLHNWKDYRRILSEYGVVVFPRKGFDAEAIKGNLEKEFSEAHLPCTVRIAGAPLVDISSTEIREGMAAGRDMSGYLM</sequence>
<dbReference type="Gene3D" id="3.40.50.620">
    <property type="entry name" value="HUPs"/>
    <property type="match status" value="1"/>
</dbReference>
<comment type="function">
    <text evidence="1 11">Catalyzes the reversible adenylation of nicotinate mononucleotide (NaMN) to nicotinic acid adenine dinucleotide (NaAD).</text>
</comment>
<evidence type="ECO:0000259" key="12">
    <source>
        <dbReference type="Pfam" id="PF01467"/>
    </source>
</evidence>
<evidence type="ECO:0000256" key="5">
    <source>
        <dbReference type="ARBA" id="ARBA00022679"/>
    </source>
</evidence>
<evidence type="ECO:0000256" key="3">
    <source>
        <dbReference type="ARBA" id="ARBA00009014"/>
    </source>
</evidence>
<keyword evidence="9 11" id="KW-0520">NAD</keyword>
<evidence type="ECO:0000256" key="10">
    <source>
        <dbReference type="ARBA" id="ARBA00048721"/>
    </source>
</evidence>
<evidence type="ECO:0000256" key="9">
    <source>
        <dbReference type="ARBA" id="ARBA00023027"/>
    </source>
</evidence>
<dbReference type="SUPFAM" id="SSF52374">
    <property type="entry name" value="Nucleotidylyl transferase"/>
    <property type="match status" value="1"/>
</dbReference>
<dbReference type="PANTHER" id="PTHR39321:SF3">
    <property type="entry name" value="PHOSPHOPANTETHEINE ADENYLYLTRANSFERASE"/>
    <property type="match status" value="1"/>
</dbReference>
<dbReference type="HAMAP" id="MF_00244">
    <property type="entry name" value="NaMN_adenylyltr"/>
    <property type="match status" value="1"/>
</dbReference>
<dbReference type="Proteomes" id="UP000810252">
    <property type="component" value="Unassembled WGS sequence"/>
</dbReference>
<evidence type="ECO:0000256" key="6">
    <source>
        <dbReference type="ARBA" id="ARBA00022695"/>
    </source>
</evidence>
<dbReference type="GO" id="GO:0009435">
    <property type="term" value="P:NAD+ biosynthetic process"/>
    <property type="evidence" value="ECO:0007669"/>
    <property type="project" value="UniProtKB-UniRule"/>
</dbReference>
<dbReference type="GO" id="GO:0004515">
    <property type="term" value="F:nicotinate-nucleotide adenylyltransferase activity"/>
    <property type="evidence" value="ECO:0007669"/>
    <property type="project" value="UniProtKB-UniRule"/>
</dbReference>
<evidence type="ECO:0000256" key="1">
    <source>
        <dbReference type="ARBA" id="ARBA00002324"/>
    </source>
</evidence>
<dbReference type="InterPro" id="IPR014729">
    <property type="entry name" value="Rossmann-like_a/b/a_fold"/>
</dbReference>
<dbReference type="EC" id="2.7.7.18" evidence="11"/>
<dbReference type="CDD" id="cd02165">
    <property type="entry name" value="NMNAT"/>
    <property type="match status" value="1"/>
</dbReference>
<proteinExistence type="inferred from homology"/>